<dbReference type="OMA" id="ERYSKAH"/>
<feature type="domain" description="NB-ARC" evidence="7">
    <location>
        <begin position="415"/>
        <end position="559"/>
    </location>
</feature>
<dbReference type="PANTHER" id="PTHR23155">
    <property type="entry name" value="DISEASE RESISTANCE PROTEIN RP"/>
    <property type="match status" value="1"/>
</dbReference>
<accession>A0A9R1C6L5</accession>
<keyword evidence="3" id="KW-0677">Repeat</keyword>
<evidence type="ECO:0000259" key="9">
    <source>
        <dbReference type="Pfam" id="PF23559"/>
    </source>
</evidence>
<dbReference type="SUPFAM" id="SSF52540">
    <property type="entry name" value="P-loop containing nucleoside triphosphate hydrolases"/>
    <property type="match status" value="2"/>
</dbReference>
<reference evidence="11 12" key="1">
    <citation type="submission" date="2017-09" db="EMBL/GenBank/DDBJ databases">
        <authorList>
            <consortium name="International Durum Wheat Genome Sequencing Consortium (IDWGSC)"/>
            <person name="Milanesi L."/>
        </authorList>
    </citation>
    <scope>NUCLEOTIDE SEQUENCE [LARGE SCALE GENOMIC DNA]</scope>
    <source>
        <strain evidence="12">cv. Svevo</strain>
    </source>
</reference>
<dbReference type="Gene3D" id="1.20.5.4130">
    <property type="match status" value="1"/>
</dbReference>
<name>A0A9R1C6L5_TRITD</name>
<keyword evidence="5" id="KW-0611">Plant defense</keyword>
<keyword evidence="4" id="KW-0547">Nucleotide-binding</keyword>
<evidence type="ECO:0000313" key="12">
    <source>
        <dbReference type="Proteomes" id="UP000324705"/>
    </source>
</evidence>
<evidence type="ECO:0000259" key="7">
    <source>
        <dbReference type="Pfam" id="PF00931"/>
    </source>
</evidence>
<dbReference type="InterPro" id="IPR041118">
    <property type="entry name" value="Rx_N"/>
</dbReference>
<dbReference type="InterPro" id="IPR002182">
    <property type="entry name" value="NB-ARC"/>
</dbReference>
<gene>
    <name evidence="11" type="ORF">TRITD_7Bv1G233010</name>
</gene>
<dbReference type="EMBL" id="LT934124">
    <property type="protein sequence ID" value="VAI94251.1"/>
    <property type="molecule type" value="Genomic_DNA"/>
</dbReference>
<proteinExistence type="inferred from homology"/>
<dbReference type="Gene3D" id="3.80.10.10">
    <property type="entry name" value="Ribonuclease Inhibitor"/>
    <property type="match status" value="1"/>
</dbReference>
<dbReference type="GO" id="GO:0043531">
    <property type="term" value="F:ADP binding"/>
    <property type="evidence" value="ECO:0007669"/>
    <property type="project" value="InterPro"/>
</dbReference>
<protein>
    <submittedName>
        <fullName evidence="11">Uncharacterized protein</fullName>
    </submittedName>
</protein>
<evidence type="ECO:0000256" key="2">
    <source>
        <dbReference type="ARBA" id="ARBA00022614"/>
    </source>
</evidence>
<dbReference type="Pfam" id="PF23559">
    <property type="entry name" value="WHD_DRP"/>
    <property type="match status" value="1"/>
</dbReference>
<evidence type="ECO:0000259" key="8">
    <source>
        <dbReference type="Pfam" id="PF18052"/>
    </source>
</evidence>
<dbReference type="Gramene" id="TRITD7Bv1G233010.2">
    <property type="protein sequence ID" value="TRITD7Bv1G233010.2"/>
    <property type="gene ID" value="TRITD7Bv1G233010"/>
</dbReference>
<dbReference type="InterPro" id="IPR038005">
    <property type="entry name" value="RX-like_CC"/>
</dbReference>
<dbReference type="InterPro" id="IPR058922">
    <property type="entry name" value="WHD_DRP"/>
</dbReference>
<keyword evidence="6" id="KW-0175">Coiled coil</keyword>
<evidence type="ECO:0000256" key="3">
    <source>
        <dbReference type="ARBA" id="ARBA00022737"/>
    </source>
</evidence>
<dbReference type="CDD" id="cd14798">
    <property type="entry name" value="RX-CC_like"/>
    <property type="match status" value="1"/>
</dbReference>
<organism evidence="11 12">
    <name type="scientific">Triticum turgidum subsp. durum</name>
    <name type="common">Durum wheat</name>
    <name type="synonym">Triticum durum</name>
    <dbReference type="NCBI Taxonomy" id="4567"/>
    <lineage>
        <taxon>Eukaryota</taxon>
        <taxon>Viridiplantae</taxon>
        <taxon>Streptophyta</taxon>
        <taxon>Embryophyta</taxon>
        <taxon>Tracheophyta</taxon>
        <taxon>Spermatophyta</taxon>
        <taxon>Magnoliopsida</taxon>
        <taxon>Liliopsida</taxon>
        <taxon>Poales</taxon>
        <taxon>Poaceae</taxon>
        <taxon>BOP clade</taxon>
        <taxon>Pooideae</taxon>
        <taxon>Triticodae</taxon>
        <taxon>Triticeae</taxon>
        <taxon>Triticinae</taxon>
        <taxon>Triticum</taxon>
    </lineage>
</organism>
<dbReference type="SUPFAM" id="SSF52047">
    <property type="entry name" value="RNI-like"/>
    <property type="match status" value="1"/>
</dbReference>
<dbReference type="Proteomes" id="UP000324705">
    <property type="component" value="Chromosome 7B"/>
</dbReference>
<dbReference type="InterPro" id="IPR027417">
    <property type="entry name" value="P-loop_NTPase"/>
</dbReference>
<evidence type="ECO:0000256" key="4">
    <source>
        <dbReference type="ARBA" id="ARBA00022741"/>
    </source>
</evidence>
<dbReference type="Pfam" id="PF00931">
    <property type="entry name" value="NB-ARC"/>
    <property type="match status" value="2"/>
</dbReference>
<evidence type="ECO:0000259" key="10">
    <source>
        <dbReference type="Pfam" id="PF23598"/>
    </source>
</evidence>
<dbReference type="Pfam" id="PF18052">
    <property type="entry name" value="Rx_N"/>
    <property type="match status" value="1"/>
</dbReference>
<dbReference type="InterPro" id="IPR032675">
    <property type="entry name" value="LRR_dom_sf"/>
</dbReference>
<keyword evidence="12" id="KW-1185">Reference proteome</keyword>
<evidence type="ECO:0000256" key="6">
    <source>
        <dbReference type="ARBA" id="ARBA00023054"/>
    </source>
</evidence>
<sequence length="1147" mass="130872">MADLLFGLAKTVVEGALTKAKAAIEEEATLRDSARRNLVFITLEFEMMLSFFQVANEERVKNNLVKTWVGQVRDLAYDLEDCVEFIVHLDNKSTWYLRLLPSWIAPPLPLDLAIAEIEELRARAEELSKCYLRYSHIMDSDPKLVTMQQQSSSAAAGAVALSVLTKARERQPCSQDLSQLITRKDDQELQVVSVWETVDSDLGTTSIIRKVYNDASFVPYFTCRAWVKLQHPFNPHNFIQSLMTQFYANLSCKGEQERKTIGLHVLTKMQATGEDLFEEFDQLITDKRYLIVLEGFSNMLEWDAIRTFLPDMKNGSCIIVSTQRFEIASLSIGHSYKLMELKQFSAEHSVCALFKKTRDSRGSKTICEFGQCSSSGNISSKKEIPEWMEKYPLLGRVSEMNILRRYTARACFFRIKVISVWGIAGIGKSALVRHLYHDRILDDRSQFQKYAWVDVSHPFNINDFCRDLLSDFHSERNPIEECLQLLSNYRCLLVIDDLQSMEEWNMIRTALLPEPSRSVIIVVTTDANIATYCASTKLVFNVKALEADAAFNLFKMQVDRTVNKISEEKLKLPDDKSKHGIELKKFILRCGGLPKIIFAISDVLAREMDQGMGLIPSSNLTLMQHLETMADLHGLFSWMHLYFRTCPDSLKPCIFYLSIFPLHCIIRRRRLIRRWMAEGYSRDNHEKLAEVYGEEHFSSLLLLNIIQQSPQEIATATTGSTRMVLCQVNSFIHEYVKSRRMEENFLFVLGDNTGTNTQRTGRHLAILSNWERDRLQFKSIDFSRLRSLTVFGKWESFFVSDRMNLLRVLDLEDASGVGDDDIEKMVRVLRRLKFLSLRGCRDICNLPSSLGDLRQLQTLDVRNTSIMTLPVSILMLQNLQYIRAGLDIGVPPIHKSKSMFGIEVPSGIGKMAGLHTFGVINVASSGGNAFVRELKKLTQLHKLGVTGINSKNSKEFGIAVIDAHLQSLSLQIENGSDSCLDNIAMPWINIRSLKLYGLRDKLPAWTKQLYKVTKLDLEMCALLEADIEFLAELPKLCILRLRVKQRSLCFSVQLFGVEENSFENLKLLEIASNASSMHVTFGSRTMSNLEQLKLDRSRGLSYVLSGLDHLCELKQVSFKGTDDEHLKTDFENQLLNHPNKPDVKLEK</sequence>
<feature type="domain" description="Disease resistance N-terminal" evidence="8">
    <location>
        <begin position="12"/>
        <end position="89"/>
    </location>
</feature>
<dbReference type="AlphaFoldDB" id="A0A9R1C6L5"/>
<dbReference type="Gene3D" id="3.40.50.300">
    <property type="entry name" value="P-loop containing nucleotide triphosphate hydrolases"/>
    <property type="match status" value="2"/>
</dbReference>
<dbReference type="PRINTS" id="PR00364">
    <property type="entry name" value="DISEASERSIST"/>
</dbReference>
<dbReference type="InterPro" id="IPR055414">
    <property type="entry name" value="LRR_R13L4/SHOC2-like"/>
</dbReference>
<dbReference type="Pfam" id="PF23598">
    <property type="entry name" value="LRR_14"/>
    <property type="match status" value="1"/>
</dbReference>
<dbReference type="InterPro" id="IPR044974">
    <property type="entry name" value="Disease_R_plants"/>
</dbReference>
<comment type="similarity">
    <text evidence="1">Belongs to the disease resistance NB-LRR family.</text>
</comment>
<feature type="domain" description="NB-ARC" evidence="7">
    <location>
        <begin position="188"/>
        <end position="350"/>
    </location>
</feature>
<dbReference type="GO" id="GO:0098542">
    <property type="term" value="P:defense response to other organism"/>
    <property type="evidence" value="ECO:0007669"/>
    <property type="project" value="TreeGrafter"/>
</dbReference>
<feature type="domain" description="Disease resistance R13L4/SHOC-2-like LRR" evidence="10">
    <location>
        <begin position="785"/>
        <end position="1142"/>
    </location>
</feature>
<evidence type="ECO:0000313" key="11">
    <source>
        <dbReference type="EMBL" id="VAI94251.1"/>
    </source>
</evidence>
<feature type="domain" description="Disease resistance protein winged helix" evidence="9">
    <location>
        <begin position="659"/>
        <end position="714"/>
    </location>
</feature>
<dbReference type="PANTHER" id="PTHR23155:SF1135">
    <property type="entry name" value="OS08G0246300 PROTEIN"/>
    <property type="match status" value="1"/>
</dbReference>
<evidence type="ECO:0000256" key="5">
    <source>
        <dbReference type="ARBA" id="ARBA00022821"/>
    </source>
</evidence>
<evidence type="ECO:0000256" key="1">
    <source>
        <dbReference type="ARBA" id="ARBA00008894"/>
    </source>
</evidence>
<keyword evidence="2" id="KW-0433">Leucine-rich repeat</keyword>